<comment type="subcellular location">
    <subcellularLocation>
        <location evidence="1">Cell membrane</location>
        <topology evidence="1">Multi-pass membrane protein</topology>
    </subcellularLocation>
</comment>
<feature type="domain" description="ABC3 transporter permease C-terminal" evidence="8">
    <location>
        <begin position="258"/>
        <end position="369"/>
    </location>
</feature>
<feature type="transmembrane region" description="Helical" evidence="7">
    <location>
        <begin position="20"/>
        <end position="39"/>
    </location>
</feature>
<feature type="domain" description="ABC3 transporter permease C-terminal" evidence="8">
    <location>
        <begin position="683"/>
        <end position="787"/>
    </location>
</feature>
<evidence type="ECO:0000256" key="6">
    <source>
        <dbReference type="ARBA" id="ARBA00038076"/>
    </source>
</evidence>
<comment type="similarity">
    <text evidence="6">Belongs to the ABC-4 integral membrane protein family.</text>
</comment>
<feature type="transmembrane region" description="Helical" evidence="7">
    <location>
        <begin position="766"/>
        <end position="788"/>
    </location>
</feature>
<evidence type="ECO:0000256" key="4">
    <source>
        <dbReference type="ARBA" id="ARBA00022989"/>
    </source>
</evidence>
<sequence>MNSLSNLSRKNLKINRNKNILIIIAIVLSTCLITTISILTNSIRKMEIDTIVTQTGDAHVKYKNITDKQLKILKNNKKLSDVNEYIDLGVSYNYSPYIIDFFYVDKEAGKGSKYLQLKKGNFPKKDNEIAMPKWMVKEIGGKPIVGEKINLVYSHKEDGVLKEQKKSFILSGILDEGEYFRNEQYMSVAVVSKSYAQKYLKNEKAKRFATAKVKGSNIKENAYSIAHNIGLNDNDVNINTMYIKALGLDIKALIPAIIGGFVVILATVLVIYNIFYISIKGRIKQFGMLASLGATKKQIRKLIFKEGLFLSLIGIPLGIILGYLLSYGIVPLAPVEGNLKVESSYYTILISVLVSLLTVIISLRKPSRIASKISPIEAIKYNTVQVNTKKKQRKSKDNMNLRRIAYFNLWRSKKRTITTIMSMALTGVLFIMFFSVFTGIKNRPDSYISSDFELSLGSLSPGAADSYKDHLNKNLLNHIESLEGVRNIDTLKYNSVVFKNRKKRKNNSKHEQAMSVSSQFFGFDDSMLDDLKPYVLKGEILKERLKNKNEIIMIYRHGSKEECPYSIGDKVKLSFFIPKGNDKYKEVEREFTIGAIVSHNTRSIGFASSGGIEFISDESKFQNIADNRVKKAYIDVDENNYNNLNNKLKNITTKNKSLKLFNKKEYKKKQSLEIKGMEFMGVSLILIIGLIGTLNSINTMVTNVMSRKKEFAMMEALGLTKVQLRKLLKIEGIYYSVISIIISSILGTILSYFFSSEFGYNKYYQIPFGAMIIVSIAFIIIQLIITYVGEGMLKKDSIVDKIRYSE</sequence>
<gene>
    <name evidence="9" type="ORF">GCM10008906_12780</name>
</gene>
<comment type="caution">
    <text evidence="9">The sequence shown here is derived from an EMBL/GenBank/DDBJ whole genome shotgun (WGS) entry which is preliminary data.</text>
</comment>
<dbReference type="Pfam" id="PF02687">
    <property type="entry name" value="FtsX"/>
    <property type="match status" value="2"/>
</dbReference>
<reference evidence="10" key="1">
    <citation type="journal article" date="2019" name="Int. J. Syst. Evol. Microbiol.">
        <title>The Global Catalogue of Microorganisms (GCM) 10K type strain sequencing project: providing services to taxonomists for standard genome sequencing and annotation.</title>
        <authorList>
            <consortium name="The Broad Institute Genomics Platform"/>
            <consortium name="The Broad Institute Genome Sequencing Center for Infectious Disease"/>
            <person name="Wu L."/>
            <person name="Ma J."/>
        </authorList>
    </citation>
    <scope>NUCLEOTIDE SEQUENCE [LARGE SCALE GENOMIC DNA]</scope>
    <source>
        <strain evidence="10">JCM 1407</strain>
    </source>
</reference>
<feature type="transmembrane region" description="Helical" evidence="7">
    <location>
        <begin position="679"/>
        <end position="701"/>
    </location>
</feature>
<evidence type="ECO:0000313" key="9">
    <source>
        <dbReference type="EMBL" id="GAA0737077.1"/>
    </source>
</evidence>
<protein>
    <submittedName>
        <fullName evidence="9">FtsX-like permease family protein</fullName>
    </submittedName>
</protein>
<feature type="transmembrane region" description="Helical" evidence="7">
    <location>
        <begin position="345"/>
        <end position="363"/>
    </location>
</feature>
<evidence type="ECO:0000313" key="10">
    <source>
        <dbReference type="Proteomes" id="UP001501510"/>
    </source>
</evidence>
<dbReference type="Proteomes" id="UP001501510">
    <property type="component" value="Unassembled WGS sequence"/>
</dbReference>
<evidence type="ECO:0000256" key="7">
    <source>
        <dbReference type="SAM" id="Phobius"/>
    </source>
</evidence>
<dbReference type="InterPro" id="IPR003838">
    <property type="entry name" value="ABC3_permease_C"/>
</dbReference>
<evidence type="ECO:0000256" key="2">
    <source>
        <dbReference type="ARBA" id="ARBA00022475"/>
    </source>
</evidence>
<dbReference type="PANTHER" id="PTHR30572:SF4">
    <property type="entry name" value="ABC TRANSPORTER PERMEASE YTRF"/>
    <property type="match status" value="1"/>
</dbReference>
<organism evidence="9 10">
    <name type="scientific">Clostridium oceanicum</name>
    <dbReference type="NCBI Taxonomy" id="1543"/>
    <lineage>
        <taxon>Bacteria</taxon>
        <taxon>Bacillati</taxon>
        <taxon>Bacillota</taxon>
        <taxon>Clostridia</taxon>
        <taxon>Eubacteriales</taxon>
        <taxon>Clostridiaceae</taxon>
        <taxon>Clostridium</taxon>
    </lineage>
</organism>
<feature type="transmembrane region" description="Helical" evidence="7">
    <location>
        <begin position="307"/>
        <end position="325"/>
    </location>
</feature>
<dbReference type="PANTHER" id="PTHR30572">
    <property type="entry name" value="MEMBRANE COMPONENT OF TRANSPORTER-RELATED"/>
    <property type="match status" value="1"/>
</dbReference>
<dbReference type="EMBL" id="BAAACG010000008">
    <property type="protein sequence ID" value="GAA0737077.1"/>
    <property type="molecule type" value="Genomic_DNA"/>
</dbReference>
<keyword evidence="10" id="KW-1185">Reference proteome</keyword>
<proteinExistence type="inferred from homology"/>
<evidence type="ECO:0000259" key="8">
    <source>
        <dbReference type="Pfam" id="PF02687"/>
    </source>
</evidence>
<keyword evidence="5 7" id="KW-0472">Membrane</keyword>
<feature type="transmembrane region" description="Helical" evidence="7">
    <location>
        <begin position="252"/>
        <end position="275"/>
    </location>
</feature>
<keyword evidence="2" id="KW-1003">Cell membrane</keyword>
<name>A0ABP3UKN8_9CLOT</name>
<keyword evidence="3 7" id="KW-0812">Transmembrane</keyword>
<accession>A0ABP3UKN8</accession>
<feature type="transmembrane region" description="Helical" evidence="7">
    <location>
        <begin position="733"/>
        <end position="754"/>
    </location>
</feature>
<evidence type="ECO:0000256" key="5">
    <source>
        <dbReference type="ARBA" id="ARBA00023136"/>
    </source>
</evidence>
<evidence type="ECO:0000256" key="3">
    <source>
        <dbReference type="ARBA" id="ARBA00022692"/>
    </source>
</evidence>
<dbReference type="RefSeq" id="WP_343760021.1">
    <property type="nucleotide sequence ID" value="NZ_BAAACG010000008.1"/>
</dbReference>
<keyword evidence="4 7" id="KW-1133">Transmembrane helix</keyword>
<feature type="transmembrane region" description="Helical" evidence="7">
    <location>
        <begin position="420"/>
        <end position="440"/>
    </location>
</feature>
<dbReference type="InterPro" id="IPR050250">
    <property type="entry name" value="Macrolide_Exporter_MacB"/>
</dbReference>
<evidence type="ECO:0000256" key="1">
    <source>
        <dbReference type="ARBA" id="ARBA00004651"/>
    </source>
</evidence>